<dbReference type="STRING" id="478744.SAMN05444359_1317"/>
<dbReference type="Proteomes" id="UP000199021">
    <property type="component" value="Unassembled WGS sequence"/>
</dbReference>
<dbReference type="Gene3D" id="2.60.40.10">
    <property type="entry name" value="Immunoglobulins"/>
    <property type="match status" value="1"/>
</dbReference>
<dbReference type="InterPro" id="IPR050640">
    <property type="entry name" value="Bact_2-comp_sensor_kinase"/>
</dbReference>
<dbReference type="Pfam" id="PF06580">
    <property type="entry name" value="His_kinase"/>
    <property type="match status" value="1"/>
</dbReference>
<feature type="domain" description="Two component regulator three Y" evidence="3">
    <location>
        <begin position="698"/>
        <end position="762"/>
    </location>
</feature>
<evidence type="ECO:0000256" key="1">
    <source>
        <dbReference type="SAM" id="Phobius"/>
    </source>
</evidence>
<keyword evidence="5" id="KW-1185">Reference proteome</keyword>
<dbReference type="SUPFAM" id="SSF55874">
    <property type="entry name" value="ATPase domain of HSP90 chaperone/DNA topoisomerase II/histidine kinase"/>
    <property type="match status" value="1"/>
</dbReference>
<dbReference type="AlphaFoldDB" id="A0A1H9MSP8"/>
<keyword evidence="1" id="KW-0812">Transmembrane</keyword>
<dbReference type="PANTHER" id="PTHR34220:SF7">
    <property type="entry name" value="SENSOR HISTIDINE KINASE YPDA"/>
    <property type="match status" value="1"/>
</dbReference>
<evidence type="ECO:0000259" key="2">
    <source>
        <dbReference type="Pfam" id="PF06580"/>
    </source>
</evidence>
<dbReference type="InterPro" id="IPR011123">
    <property type="entry name" value="Y_Y_Y"/>
</dbReference>
<accession>A0A1H9MSP8</accession>
<feature type="transmembrane region" description="Helical" evidence="1">
    <location>
        <begin position="769"/>
        <end position="789"/>
    </location>
</feature>
<dbReference type="InterPro" id="IPR010559">
    <property type="entry name" value="Sig_transdc_His_kin_internal"/>
</dbReference>
<gene>
    <name evidence="4" type="ORF">SAMN05444359_1317</name>
</gene>
<keyword evidence="1" id="KW-1133">Transmembrane helix</keyword>
<name>A0A1H9MSP8_9BACT</name>
<dbReference type="Gene3D" id="3.30.565.10">
    <property type="entry name" value="Histidine kinase-like ATPase, C-terminal domain"/>
    <property type="match status" value="1"/>
</dbReference>
<dbReference type="InterPro" id="IPR015943">
    <property type="entry name" value="WD40/YVTN_repeat-like_dom_sf"/>
</dbReference>
<feature type="domain" description="Signal transduction histidine kinase internal region" evidence="2">
    <location>
        <begin position="815"/>
        <end position="894"/>
    </location>
</feature>
<keyword evidence="1" id="KW-0472">Membrane</keyword>
<sequence length="1043" mass="118005">MLLTLSSQFIVAQVSSPVYSFHHLGSSDGLSSSQYNYHVFQDSVGFAWISSLVGLNRFDGYRVKQYRPDTTQSGSLLNLQASQSAFGEVSGGGMWFTNDVALTRYWQKQDIFEHFQFDLPDGEKATNTYWWCYVDSQNDRVFTSGNRHLFFLDVTPPGRQSLLDTIHVGVRDRMQITGKGEYILLRNFFGSPRLEIRYYSVDGLLREPLEFNGPKERGIRDAYYFSDSLIWVATRNGLYKLNTITGQWSDEITNNGRSFGYLESICVDREGNLILGTATEGIYRYNPVANRSEGPFMTNLGGNLQPFTPSIVRMYLNEDETLWVSVKDDGVYYANIGMDKTSTLRIRAHGDNQNIVRFALGEGGDMWLAGPKMVTHITDRDTTQYALDISGQELEQVKSFLVDRSGTVWLGTLKMLLHLPPGEKTFRQYALPYDGMVYPGYNDLKELPNGELLVATNRESLLRISADRTHCFKDPTSCIRPRILGGTGNDLLVTTLRDSFFVGKLIGADAVFRVDTVFLGLPYVTAIVADEAGDKYWIGTHAGLFQITRSGARRYTLSSVFDGTDQPVVHAMDILDDRLVMSLTTGLESYQSSTGIRQKLQLSDGLQGNEFTLRSVLTDTLQQTIFFGGKNGVDVLTQRSFISTAPPPRPTITDILINYESEVATDYSPNKVSNVAFIEHLRLPYNKNSIELHVSAFDFSDPANCQYRFEVLGSENNTERPVTDQPFAILTDLREGEYKINIYATNSDNQWSGPRSLTIIILPPWYRTWWAYTLYALLVAAAGWGVNWYRLRNIREIEKEQLRTAQAEALAAETETSVLRLQMNPHFIFNSLNSINSFIMTGRKLEAHEYLMKFADVIRDILNRSTQPLTRLDQAIDLLRDYMEAEQMRMGDKLRFHIEEDPELDTFSYYLPTMIVQPFIENSIKHGIGGLPQGGLITLRFKMDEEQELLLVEVEDDGRGRRMQGGRTGKHASKALGITNKRMDQLNAVYATASSTSSAPASAPKKYRYEIKDLKHPDGSPRGTLVLLYLPLTYPRQHESSRS</sequence>
<proteinExistence type="predicted"/>
<dbReference type="InParanoid" id="A0A1H9MSP8"/>
<evidence type="ECO:0000259" key="3">
    <source>
        <dbReference type="Pfam" id="PF07495"/>
    </source>
</evidence>
<dbReference type="PANTHER" id="PTHR34220">
    <property type="entry name" value="SENSOR HISTIDINE KINASE YPDA"/>
    <property type="match status" value="1"/>
</dbReference>
<dbReference type="GO" id="GO:0000155">
    <property type="term" value="F:phosphorelay sensor kinase activity"/>
    <property type="evidence" value="ECO:0007669"/>
    <property type="project" value="InterPro"/>
</dbReference>
<dbReference type="GO" id="GO:0016020">
    <property type="term" value="C:membrane"/>
    <property type="evidence" value="ECO:0007669"/>
    <property type="project" value="InterPro"/>
</dbReference>
<dbReference type="InterPro" id="IPR013783">
    <property type="entry name" value="Ig-like_fold"/>
</dbReference>
<protein>
    <submittedName>
        <fullName evidence="4">Histidine kinase</fullName>
    </submittedName>
</protein>
<evidence type="ECO:0000313" key="5">
    <source>
        <dbReference type="Proteomes" id="UP000199021"/>
    </source>
</evidence>
<dbReference type="EMBL" id="FOFB01000031">
    <property type="protein sequence ID" value="SER26163.1"/>
    <property type="molecule type" value="Genomic_DNA"/>
</dbReference>
<keyword evidence="4" id="KW-0418">Kinase</keyword>
<keyword evidence="4" id="KW-0808">Transferase</keyword>
<dbReference type="InterPro" id="IPR036890">
    <property type="entry name" value="HATPase_C_sf"/>
</dbReference>
<dbReference type="Gene3D" id="2.130.10.10">
    <property type="entry name" value="YVTN repeat-like/Quinoprotein amine dehydrogenase"/>
    <property type="match status" value="3"/>
</dbReference>
<evidence type="ECO:0000313" key="4">
    <source>
        <dbReference type="EMBL" id="SER26163.1"/>
    </source>
</evidence>
<dbReference type="Pfam" id="PF07495">
    <property type="entry name" value="Y_Y_Y"/>
    <property type="match status" value="1"/>
</dbReference>
<dbReference type="SUPFAM" id="SSF63829">
    <property type="entry name" value="Calcium-dependent phosphotriesterase"/>
    <property type="match status" value="1"/>
</dbReference>
<organism evidence="4 5">
    <name type="scientific">Neolewinella agarilytica</name>
    <dbReference type="NCBI Taxonomy" id="478744"/>
    <lineage>
        <taxon>Bacteria</taxon>
        <taxon>Pseudomonadati</taxon>
        <taxon>Bacteroidota</taxon>
        <taxon>Saprospiria</taxon>
        <taxon>Saprospirales</taxon>
        <taxon>Lewinellaceae</taxon>
        <taxon>Neolewinella</taxon>
    </lineage>
</organism>
<reference evidence="5" key="1">
    <citation type="submission" date="2016-10" db="EMBL/GenBank/DDBJ databases">
        <authorList>
            <person name="Varghese N."/>
            <person name="Submissions S."/>
        </authorList>
    </citation>
    <scope>NUCLEOTIDE SEQUENCE [LARGE SCALE GENOMIC DNA]</scope>
    <source>
        <strain evidence="5">DSM 24740</strain>
    </source>
</reference>